<dbReference type="InterPro" id="IPR018895">
    <property type="entry name" value="DUF2474"/>
</dbReference>
<feature type="transmembrane region" description="Helical" evidence="1">
    <location>
        <begin position="20"/>
        <end position="43"/>
    </location>
</feature>
<organism evidence="2 3">
    <name type="scientific">Xenorhabdus lircayensis</name>
    <dbReference type="NCBI Taxonomy" id="2763499"/>
    <lineage>
        <taxon>Bacteria</taxon>
        <taxon>Pseudomonadati</taxon>
        <taxon>Pseudomonadota</taxon>
        <taxon>Gammaproteobacteria</taxon>
        <taxon>Enterobacterales</taxon>
        <taxon>Morganellaceae</taxon>
        <taxon>Xenorhabdus</taxon>
    </lineage>
</organism>
<keyword evidence="1" id="KW-0812">Transmembrane</keyword>
<dbReference type="EMBL" id="JACOII010000024">
    <property type="protein sequence ID" value="MBI6548301.1"/>
    <property type="molecule type" value="Genomic_DNA"/>
</dbReference>
<accession>A0ABS0U678</accession>
<proteinExistence type="predicted"/>
<evidence type="ECO:0000256" key="1">
    <source>
        <dbReference type="SAM" id="Phobius"/>
    </source>
</evidence>
<dbReference type="RefSeq" id="WP_198689090.1">
    <property type="nucleotide sequence ID" value="NZ_CAWPUD010000021.1"/>
</dbReference>
<protein>
    <submittedName>
        <fullName evidence="2">DUF2474 domain-containing protein</fullName>
    </submittedName>
</protein>
<evidence type="ECO:0000313" key="3">
    <source>
        <dbReference type="Proteomes" id="UP000696184"/>
    </source>
</evidence>
<keyword evidence="3" id="KW-1185">Reference proteome</keyword>
<gene>
    <name evidence="2" type="ORF">H8A87_06065</name>
</gene>
<dbReference type="Pfam" id="PF10617">
    <property type="entry name" value="DUF2474"/>
    <property type="match status" value="1"/>
</dbReference>
<keyword evidence="1" id="KW-0472">Membrane</keyword>
<sequence>MNKAITETNPQPPSLWKRLGWMVTIWLCSVLALYAVSTLFRALMTTAGMKIQ</sequence>
<name>A0ABS0U678_9GAMM</name>
<reference evidence="2 3" key="1">
    <citation type="submission" date="2020-08" db="EMBL/GenBank/DDBJ databases">
        <title>Description of Xenorhabdus lircayensis sp. nov., the symbiotic bacterium associated with the entomopathogenic nematode Steirnernema unicornum.</title>
        <authorList>
            <person name="Castaneda-Alvarez C."/>
            <person name="Prodan S."/>
            <person name="Zamorano A."/>
            <person name="San-Blas E."/>
            <person name="Aballay E."/>
        </authorList>
    </citation>
    <scope>NUCLEOTIDE SEQUENCE [LARGE SCALE GENOMIC DNA]</scope>
    <source>
        <strain evidence="2 3">VLS</strain>
    </source>
</reference>
<keyword evidence="1" id="KW-1133">Transmembrane helix</keyword>
<dbReference type="Proteomes" id="UP000696184">
    <property type="component" value="Unassembled WGS sequence"/>
</dbReference>
<evidence type="ECO:0000313" key="2">
    <source>
        <dbReference type="EMBL" id="MBI6548301.1"/>
    </source>
</evidence>
<comment type="caution">
    <text evidence="2">The sequence shown here is derived from an EMBL/GenBank/DDBJ whole genome shotgun (WGS) entry which is preliminary data.</text>
</comment>